<evidence type="ECO:0000313" key="7">
    <source>
        <dbReference type="EMBL" id="AUX35526.1"/>
    </source>
</evidence>
<dbReference type="Gene3D" id="3.40.50.1390">
    <property type="entry name" value="Resolvase, N-terminal catalytic domain"/>
    <property type="match status" value="1"/>
</dbReference>
<dbReference type="PROSITE" id="PS51736">
    <property type="entry name" value="RECOMBINASES_3"/>
    <property type="match status" value="1"/>
</dbReference>
<dbReference type="PANTHER" id="PTHR30461">
    <property type="entry name" value="DNA-INVERTASE FROM LAMBDOID PROPHAGE"/>
    <property type="match status" value="1"/>
</dbReference>
<dbReference type="InterPro" id="IPR011109">
    <property type="entry name" value="DNA_bind_recombinase_dom"/>
</dbReference>
<dbReference type="EMBL" id="CP012672">
    <property type="protein sequence ID" value="AUX35669.1"/>
    <property type="molecule type" value="Genomic_DNA"/>
</dbReference>
<dbReference type="Pfam" id="PF13408">
    <property type="entry name" value="Zn_ribbon_recom"/>
    <property type="match status" value="1"/>
</dbReference>
<dbReference type="Pfam" id="PF00239">
    <property type="entry name" value="Resolvase"/>
    <property type="match status" value="1"/>
</dbReference>
<dbReference type="PROSITE" id="PS51737">
    <property type="entry name" value="RECOMBINASE_DNA_BIND"/>
    <property type="match status" value="1"/>
</dbReference>
<dbReference type="SUPFAM" id="SSF53041">
    <property type="entry name" value="Resolvase-like"/>
    <property type="match status" value="1"/>
</dbReference>
<dbReference type="EMBL" id="CP012672">
    <property type="protein sequence ID" value="AUX37661.1"/>
    <property type="molecule type" value="Genomic_DNA"/>
</dbReference>
<dbReference type="InterPro" id="IPR038109">
    <property type="entry name" value="DNA_bind_recomb_sf"/>
</dbReference>
<gene>
    <name evidence="3" type="ORF">SOCE836_024140</name>
    <name evidence="4" type="ORF">SOCE836_027490</name>
    <name evidence="5" type="ORF">SOCE836_041770</name>
    <name evidence="6" type="ORF">SOCE836_060940</name>
    <name evidence="7" type="ORF">SOCE836_077200</name>
    <name evidence="8" type="ORF">SOCE836_078660</name>
    <name evidence="9" type="ORF">SOCE836_098910</name>
    <name evidence="10" type="ORF">SOCE836_100210</name>
</gene>
<dbReference type="EMBL" id="CP012672">
    <property type="protein sequence ID" value="AUX32041.1"/>
    <property type="molecule type" value="Genomic_DNA"/>
</dbReference>
<dbReference type="AlphaFoldDB" id="A0A4P2QYN5"/>
<dbReference type="Proteomes" id="UP000295497">
    <property type="component" value="Chromosome"/>
</dbReference>
<evidence type="ECO:0000313" key="10">
    <source>
        <dbReference type="EMBL" id="AUX37788.1"/>
    </source>
</evidence>
<evidence type="ECO:0000313" key="8">
    <source>
        <dbReference type="EMBL" id="AUX35669.1"/>
    </source>
</evidence>
<dbReference type="GO" id="GO:0003677">
    <property type="term" value="F:DNA binding"/>
    <property type="evidence" value="ECO:0007669"/>
    <property type="project" value="InterPro"/>
</dbReference>
<evidence type="ECO:0000259" key="2">
    <source>
        <dbReference type="PROSITE" id="PS51737"/>
    </source>
</evidence>
<evidence type="ECO:0000259" key="1">
    <source>
        <dbReference type="PROSITE" id="PS51736"/>
    </source>
</evidence>
<proteinExistence type="predicted"/>
<organism evidence="8 11">
    <name type="scientific">Sorangium cellulosum</name>
    <name type="common">Polyangium cellulosum</name>
    <dbReference type="NCBI Taxonomy" id="56"/>
    <lineage>
        <taxon>Bacteria</taxon>
        <taxon>Pseudomonadati</taxon>
        <taxon>Myxococcota</taxon>
        <taxon>Polyangia</taxon>
        <taxon>Polyangiales</taxon>
        <taxon>Polyangiaceae</taxon>
        <taxon>Sorangium</taxon>
    </lineage>
</organism>
<dbReference type="InterPro" id="IPR025827">
    <property type="entry name" value="Zn_ribbon_recom_dom"/>
</dbReference>
<feature type="domain" description="Resolvase/invertase-type recombinase catalytic" evidence="1">
    <location>
        <begin position="26"/>
        <end position="177"/>
    </location>
</feature>
<evidence type="ECO:0000313" key="11">
    <source>
        <dbReference type="Proteomes" id="UP000295497"/>
    </source>
</evidence>
<dbReference type="CDD" id="cd00338">
    <property type="entry name" value="Ser_Recombinase"/>
    <property type="match status" value="1"/>
</dbReference>
<sequence>MKTSAAPNVRIEERPTKIGGRHLERLAVVYIRQSSLHQVQHHQESTRLQYSLETMARELGWESGRILVLDEDLGTSGASAAGRQDFQRLLAEVALDHVGIILGVEMSRLARSNKDWHQLLELCARFGTLIADLDGLYDPSLYNDRLLLGLKGTMSEAELHILRQRLLQGKRQKARRGELSKPVPSGYLLQASGEVVLDPDESVQAVVRFVFEQFDRLGTAHGVLRSLVEQGLQIGVRRRSGGDRGALEWHRPHRGMVINMLRNPIYAGAYVYGRRQTDPRRQQPGRPATGRTPLVEPEDWQACVRDRFPAYITWEQFERNQARLKANRKSNSTGAVRSGSALLQGLIRCGRCNLGMFVRYAKYKGRIYPHYVCGQEAAHHGSRLCINISGSCIDQAVTALAIAALAPAALEISLRVRADLEQQRAQQEALWQQRLERARYEAERAARQFKSVEPENRLVARTLERAWEDALRAERDLRESYERHSKQMPQALTPDDVAAIRALATDLPALWNAPTTTPADRRTVLRLLIDHVDISANRESSWTDLVVHWAGGRLTHQRLRRPVHKLVQTGDKDALMATIHDLRRKGFTAGRIAEQLNADGWITPTQHNHFNERLVRMLLHRYGNVPRGPKPPPRDAENAWWLADLARELKMPVVTMYGWVNRGLVQTRWIDGQRAVIADKAELRRLRQLRRKNLMHQARKPSKKT</sequence>
<dbReference type="GO" id="GO:0000150">
    <property type="term" value="F:DNA strand exchange activity"/>
    <property type="evidence" value="ECO:0007669"/>
    <property type="project" value="InterPro"/>
</dbReference>
<dbReference type="EMBL" id="CP012672">
    <property type="protein sequence ID" value="AUX35526.1"/>
    <property type="molecule type" value="Genomic_DNA"/>
</dbReference>
<dbReference type="RefSeq" id="WP_129574328.1">
    <property type="nucleotide sequence ID" value="NZ_CP012672.1"/>
</dbReference>
<dbReference type="InterPro" id="IPR006119">
    <property type="entry name" value="Resolv_N"/>
</dbReference>
<dbReference type="PANTHER" id="PTHR30461:SF23">
    <property type="entry name" value="DNA RECOMBINASE-RELATED"/>
    <property type="match status" value="1"/>
</dbReference>
<dbReference type="EMBL" id="CP012672">
    <property type="protein sequence ID" value="AUX30314.1"/>
    <property type="molecule type" value="Genomic_DNA"/>
</dbReference>
<evidence type="ECO:0000313" key="6">
    <source>
        <dbReference type="EMBL" id="AUX33927.1"/>
    </source>
</evidence>
<dbReference type="Gene3D" id="3.90.1750.20">
    <property type="entry name" value="Putative Large Serine Recombinase, Chain B, Domain 2"/>
    <property type="match status" value="1"/>
</dbReference>
<evidence type="ECO:0000313" key="4">
    <source>
        <dbReference type="EMBL" id="AUX30640.1"/>
    </source>
</evidence>
<evidence type="ECO:0000313" key="3">
    <source>
        <dbReference type="EMBL" id="AUX30314.1"/>
    </source>
</evidence>
<dbReference type="SMART" id="SM00857">
    <property type="entry name" value="Resolvase"/>
    <property type="match status" value="1"/>
</dbReference>
<dbReference type="EMBL" id="CP012672">
    <property type="protein sequence ID" value="AUX30640.1"/>
    <property type="molecule type" value="Genomic_DNA"/>
</dbReference>
<dbReference type="EMBL" id="CP012672">
    <property type="protein sequence ID" value="AUX33927.1"/>
    <property type="molecule type" value="Genomic_DNA"/>
</dbReference>
<protein>
    <submittedName>
        <fullName evidence="8">Serine recombinase</fullName>
    </submittedName>
</protein>
<dbReference type="Pfam" id="PF07508">
    <property type="entry name" value="Recombinase"/>
    <property type="match status" value="1"/>
</dbReference>
<accession>A0A4P2QYN5</accession>
<feature type="domain" description="Recombinase" evidence="2">
    <location>
        <begin position="184"/>
        <end position="330"/>
    </location>
</feature>
<evidence type="ECO:0000313" key="9">
    <source>
        <dbReference type="EMBL" id="AUX37661.1"/>
    </source>
</evidence>
<dbReference type="InterPro" id="IPR036162">
    <property type="entry name" value="Resolvase-like_N_sf"/>
</dbReference>
<dbReference type="EMBL" id="CP012672">
    <property type="protein sequence ID" value="AUX37788.1"/>
    <property type="molecule type" value="Genomic_DNA"/>
</dbReference>
<dbReference type="InterPro" id="IPR050639">
    <property type="entry name" value="SSR_resolvase"/>
</dbReference>
<name>A0A4P2QYN5_SORCE</name>
<reference evidence="8 11" key="1">
    <citation type="submission" date="2015-09" db="EMBL/GenBank/DDBJ databases">
        <title>Sorangium comparison.</title>
        <authorList>
            <person name="Zaburannyi N."/>
            <person name="Bunk B."/>
            <person name="Overmann J."/>
            <person name="Mueller R."/>
        </authorList>
    </citation>
    <scope>NUCLEOTIDE SEQUENCE [LARGE SCALE GENOMIC DNA]</scope>
    <source>
        <strain evidence="8 11">So ce836</strain>
    </source>
</reference>
<evidence type="ECO:0000313" key="5">
    <source>
        <dbReference type="EMBL" id="AUX32041.1"/>
    </source>
</evidence>